<dbReference type="SUPFAM" id="SSF52540">
    <property type="entry name" value="P-loop containing nucleoside triphosphate hydrolases"/>
    <property type="match status" value="1"/>
</dbReference>
<evidence type="ECO:0000259" key="1">
    <source>
        <dbReference type="SMART" id="SM00382"/>
    </source>
</evidence>
<dbReference type="InterPro" id="IPR003593">
    <property type="entry name" value="AAA+_ATPase"/>
</dbReference>
<dbReference type="AlphaFoldDB" id="A0A1Y4SY00"/>
<evidence type="ECO:0000313" key="3">
    <source>
        <dbReference type="Proteomes" id="UP000195305"/>
    </source>
</evidence>
<dbReference type="PANTHER" id="PTHR32472:SF10">
    <property type="entry name" value="DNA REPAIR PROTEIN RADA-LIKE PROTEIN"/>
    <property type="match status" value="1"/>
</dbReference>
<name>A0A1Y4SY00_9FIRM</name>
<dbReference type="SMART" id="SM00382">
    <property type="entry name" value="AAA"/>
    <property type="match status" value="1"/>
</dbReference>
<dbReference type="PANTHER" id="PTHR32472">
    <property type="entry name" value="DNA REPAIR PROTEIN RADA"/>
    <property type="match status" value="1"/>
</dbReference>
<keyword evidence="3" id="KW-1185">Reference proteome</keyword>
<comment type="caution">
    <text evidence="2">The sequence shown here is derived from an EMBL/GenBank/DDBJ whole genome shotgun (WGS) entry which is preliminary data.</text>
</comment>
<dbReference type="EMBL" id="NFLJ01000013">
    <property type="protein sequence ID" value="OUQ34798.1"/>
    <property type="molecule type" value="Genomic_DNA"/>
</dbReference>
<accession>A0A1Y4SY00</accession>
<evidence type="ECO:0000313" key="2">
    <source>
        <dbReference type="EMBL" id="OUQ34798.1"/>
    </source>
</evidence>
<dbReference type="Pfam" id="PF13481">
    <property type="entry name" value="AAA_25"/>
    <property type="match status" value="1"/>
</dbReference>
<feature type="domain" description="AAA+ ATPase" evidence="1">
    <location>
        <begin position="37"/>
        <end position="213"/>
    </location>
</feature>
<gene>
    <name evidence="2" type="ORF">B5E75_05700</name>
</gene>
<dbReference type="GO" id="GO:0000725">
    <property type="term" value="P:recombinational repair"/>
    <property type="evidence" value="ECO:0007669"/>
    <property type="project" value="TreeGrafter"/>
</dbReference>
<organism evidence="2 3">
    <name type="scientific">Massilimicrobiota timonensis</name>
    <dbReference type="NCBI Taxonomy" id="1776392"/>
    <lineage>
        <taxon>Bacteria</taxon>
        <taxon>Bacillati</taxon>
        <taxon>Bacillota</taxon>
        <taxon>Erysipelotrichia</taxon>
        <taxon>Erysipelotrichales</taxon>
        <taxon>Erysipelotrichaceae</taxon>
        <taxon>Massilimicrobiota</taxon>
    </lineage>
</organism>
<dbReference type="InterPro" id="IPR027417">
    <property type="entry name" value="P-loop_NTPase"/>
</dbReference>
<dbReference type="Proteomes" id="UP000195305">
    <property type="component" value="Unassembled WGS sequence"/>
</dbReference>
<reference evidence="2 3" key="1">
    <citation type="journal article" date="2018" name="BMC Genomics">
        <title>Whole genome sequencing and function prediction of 133 gut anaerobes isolated from chicken caecum in pure cultures.</title>
        <authorList>
            <person name="Medvecky M."/>
            <person name="Cejkova D."/>
            <person name="Polansky O."/>
            <person name="Karasova D."/>
            <person name="Kubasova T."/>
            <person name="Cizek A."/>
            <person name="Rychlik I."/>
        </authorList>
    </citation>
    <scope>NUCLEOTIDE SEQUENCE [LARGE SCALE GENOMIC DNA]</scope>
    <source>
        <strain evidence="2 3">An13</strain>
    </source>
</reference>
<dbReference type="Gene3D" id="3.40.50.300">
    <property type="entry name" value="P-loop containing nucleotide triphosphate hydrolases"/>
    <property type="match status" value="1"/>
</dbReference>
<protein>
    <recommendedName>
        <fullName evidence="1">AAA+ ATPase domain-containing protein</fullName>
    </recommendedName>
</protein>
<sequence length="330" mass="36937">MLFFWKAVTGMAELKIISMDEVQSKEVNWLWYPYIPYGKITIIQGDPGEGKTTLALRLAALLSKGEPLPYDDAKREPVKIIYQTAEDGLEDTIKPRLESAEADCTQIKVIDESEAALSMLDERIEKAIIEVGARAVILDPIQAYVGANINMNNANEVRNVMAQLGRVAEKYDCSILLVGHMNKGSGNKSSYRGLGSIDFQASARSVLIVGRIKDNPQVRVMVQDKSSLAPEGEAIAFELDRENGFRWLGHYDISVDDLLSGIPKEKKSEQAENLILEYLSKGRYPQKELVKKAQAMGISKRVLDEAKKALNVQSVREGSQWYWQLPEKME</sequence>
<proteinExistence type="predicted"/>